<gene>
    <name evidence="2" type="ORF">AACH10_21205</name>
</gene>
<name>A0ABU9CLS8_9BURK</name>
<dbReference type="SUPFAM" id="SSF51658">
    <property type="entry name" value="Xylose isomerase-like"/>
    <property type="match status" value="1"/>
</dbReference>
<comment type="caution">
    <text evidence="2">The sequence shown here is derived from an EMBL/GenBank/DDBJ whole genome shotgun (WGS) entry which is preliminary data.</text>
</comment>
<dbReference type="EMBL" id="JBBUTH010000010">
    <property type="protein sequence ID" value="MEK8052783.1"/>
    <property type="molecule type" value="Genomic_DNA"/>
</dbReference>
<dbReference type="InterPro" id="IPR036237">
    <property type="entry name" value="Xyl_isomerase-like_sf"/>
</dbReference>
<dbReference type="InterPro" id="IPR013022">
    <property type="entry name" value="Xyl_isomerase-like_TIM-brl"/>
</dbReference>
<organism evidence="2 3">
    <name type="scientific">Pseudaquabacterium inlustre</name>
    <dbReference type="NCBI Taxonomy" id="2984192"/>
    <lineage>
        <taxon>Bacteria</taxon>
        <taxon>Pseudomonadati</taxon>
        <taxon>Pseudomonadota</taxon>
        <taxon>Betaproteobacteria</taxon>
        <taxon>Burkholderiales</taxon>
        <taxon>Sphaerotilaceae</taxon>
        <taxon>Pseudaquabacterium</taxon>
    </lineage>
</organism>
<dbReference type="Pfam" id="PF01261">
    <property type="entry name" value="AP_endonuc_2"/>
    <property type="match status" value="1"/>
</dbReference>
<accession>A0ABU9CLS8</accession>
<dbReference type="Proteomes" id="UP001365405">
    <property type="component" value="Unassembled WGS sequence"/>
</dbReference>
<keyword evidence="3" id="KW-1185">Reference proteome</keyword>
<protein>
    <submittedName>
        <fullName evidence="2">TIM barrel protein</fullName>
    </submittedName>
</protein>
<evidence type="ECO:0000259" key="1">
    <source>
        <dbReference type="Pfam" id="PF01261"/>
    </source>
</evidence>
<dbReference type="PANTHER" id="PTHR12110">
    <property type="entry name" value="HYDROXYPYRUVATE ISOMERASE"/>
    <property type="match status" value="1"/>
</dbReference>
<dbReference type="InterPro" id="IPR050312">
    <property type="entry name" value="IolE/XylAMocC-like"/>
</dbReference>
<dbReference type="Gene3D" id="3.20.20.150">
    <property type="entry name" value="Divalent-metal-dependent TIM barrel enzymes"/>
    <property type="match status" value="1"/>
</dbReference>
<dbReference type="RefSeq" id="WP_341412508.1">
    <property type="nucleotide sequence ID" value="NZ_JBBUTH010000010.1"/>
</dbReference>
<evidence type="ECO:0000313" key="2">
    <source>
        <dbReference type="EMBL" id="MEK8052783.1"/>
    </source>
</evidence>
<reference evidence="2 3" key="1">
    <citation type="submission" date="2024-04" db="EMBL/GenBank/DDBJ databases">
        <title>Novel species of the genus Ideonella isolated from streams.</title>
        <authorList>
            <person name="Lu H."/>
        </authorList>
    </citation>
    <scope>NUCLEOTIDE SEQUENCE [LARGE SCALE GENOMIC DNA]</scope>
    <source>
        <strain evidence="2 3">DXS22W</strain>
    </source>
</reference>
<feature type="domain" description="Xylose isomerase-like TIM barrel" evidence="1">
    <location>
        <begin position="30"/>
        <end position="302"/>
    </location>
</feature>
<dbReference type="PANTHER" id="PTHR12110:SF41">
    <property type="entry name" value="INOSOSE DEHYDRATASE"/>
    <property type="match status" value="1"/>
</dbReference>
<evidence type="ECO:0000313" key="3">
    <source>
        <dbReference type="Proteomes" id="UP001365405"/>
    </source>
</evidence>
<sequence length="322" mass="34538">MTLRWSYALNAWKGGHDLFVRPEDHEKAFKTLSACGFDAIALTAGTGRWEPLGRKDWIETYYGSVGGLQRVLAAAGIHAVSSCAFDPGAMILEEGAFGRSVLNPDDHGRIVASMAPYAELLAELGGDTLVARGLPAWRAGCTLDAALAATVAHCWNAAGRMAAEHGVRLSLAFDGLSQARSIDDIARLLDACDPACVGLSIDTADAVIAGIDPLALHTRLRERLWHVQLKNTRHWDALAEYQQPGAERTLLAGGGAREIARWYCELGDPHGLVDVKGFCQQLLDSGYSGWTVVDCPHSPLAAESALLNGWYVQNVLAALEPV</sequence>
<proteinExistence type="predicted"/>